<sequence length="70" mass="8464">FALNCFIYNILYLRIMKKGMFDFSEVATYFFRKKDPNRKTNFNLRTMHVINKISMLMFLAGIIYFVITHI</sequence>
<proteinExistence type="predicted"/>
<accession>A0ABW3SRC8</accession>
<dbReference type="Pfam" id="PF20498">
    <property type="entry name" value="DUF6728"/>
    <property type="match status" value="1"/>
</dbReference>
<gene>
    <name evidence="2" type="ORF">ACFQ2O_13775</name>
</gene>
<organism evidence="2 3">
    <name type="scientific">Pontibacter rugosus</name>
    <dbReference type="NCBI Taxonomy" id="1745966"/>
    <lineage>
        <taxon>Bacteria</taxon>
        <taxon>Pseudomonadati</taxon>
        <taxon>Bacteroidota</taxon>
        <taxon>Cytophagia</taxon>
        <taxon>Cytophagales</taxon>
        <taxon>Hymenobacteraceae</taxon>
        <taxon>Pontibacter</taxon>
    </lineage>
</organism>
<dbReference type="Proteomes" id="UP001597094">
    <property type="component" value="Unassembled WGS sequence"/>
</dbReference>
<name>A0ABW3SRC8_9BACT</name>
<keyword evidence="1" id="KW-0472">Membrane</keyword>
<evidence type="ECO:0000313" key="3">
    <source>
        <dbReference type="Proteomes" id="UP001597094"/>
    </source>
</evidence>
<reference evidence="3" key="1">
    <citation type="journal article" date="2019" name="Int. J. Syst. Evol. Microbiol.">
        <title>The Global Catalogue of Microorganisms (GCM) 10K type strain sequencing project: providing services to taxonomists for standard genome sequencing and annotation.</title>
        <authorList>
            <consortium name="The Broad Institute Genomics Platform"/>
            <consortium name="The Broad Institute Genome Sequencing Center for Infectious Disease"/>
            <person name="Wu L."/>
            <person name="Ma J."/>
        </authorList>
    </citation>
    <scope>NUCLEOTIDE SEQUENCE [LARGE SCALE GENOMIC DNA]</scope>
    <source>
        <strain evidence="3">JCM 31319</strain>
    </source>
</reference>
<feature type="non-terminal residue" evidence="2">
    <location>
        <position position="1"/>
    </location>
</feature>
<evidence type="ECO:0000313" key="2">
    <source>
        <dbReference type="EMBL" id="MFD1187281.1"/>
    </source>
</evidence>
<keyword evidence="1" id="KW-0812">Transmembrane</keyword>
<dbReference type="EMBL" id="JBHTLD010000128">
    <property type="protein sequence ID" value="MFD1187281.1"/>
    <property type="molecule type" value="Genomic_DNA"/>
</dbReference>
<comment type="caution">
    <text evidence="2">The sequence shown here is derived from an EMBL/GenBank/DDBJ whole genome shotgun (WGS) entry which is preliminary data.</text>
</comment>
<keyword evidence="3" id="KW-1185">Reference proteome</keyword>
<keyword evidence="1" id="KW-1133">Transmembrane helix</keyword>
<dbReference type="RefSeq" id="WP_377528580.1">
    <property type="nucleotide sequence ID" value="NZ_JBHTLD010000128.1"/>
</dbReference>
<protein>
    <submittedName>
        <fullName evidence="2">DUF6728 family protein</fullName>
    </submittedName>
</protein>
<evidence type="ECO:0000256" key="1">
    <source>
        <dbReference type="SAM" id="Phobius"/>
    </source>
</evidence>
<feature type="transmembrane region" description="Helical" evidence="1">
    <location>
        <begin position="49"/>
        <end position="67"/>
    </location>
</feature>
<dbReference type="InterPro" id="IPR046615">
    <property type="entry name" value="DUF6728"/>
</dbReference>